<accession>A0A0R1MN84</accession>
<dbReference type="SUPFAM" id="SSF55811">
    <property type="entry name" value="Nudix"/>
    <property type="match status" value="1"/>
</dbReference>
<comment type="similarity">
    <text evidence="2 12">Belongs to the Nudix hydrolase family.</text>
</comment>
<keyword evidence="4" id="KW-0235">DNA replication</keyword>
<evidence type="ECO:0000256" key="3">
    <source>
        <dbReference type="ARBA" id="ARBA00022457"/>
    </source>
</evidence>
<dbReference type="EMBL" id="AZEH01000025">
    <property type="protein sequence ID" value="KRL05448.1"/>
    <property type="molecule type" value="Genomic_DNA"/>
</dbReference>
<dbReference type="PATRIC" id="fig|1423777.3.peg.886"/>
<evidence type="ECO:0000256" key="1">
    <source>
        <dbReference type="ARBA" id="ARBA00001946"/>
    </source>
</evidence>
<dbReference type="GO" id="GO:0006260">
    <property type="term" value="P:DNA replication"/>
    <property type="evidence" value="ECO:0007669"/>
    <property type="project" value="UniProtKB-KW"/>
</dbReference>
<evidence type="ECO:0000256" key="4">
    <source>
        <dbReference type="ARBA" id="ARBA00022705"/>
    </source>
</evidence>
<evidence type="ECO:0000313" key="15">
    <source>
        <dbReference type="Proteomes" id="UP000051686"/>
    </source>
</evidence>
<dbReference type="OrthoDB" id="9810648at2"/>
<dbReference type="GO" id="GO:0044716">
    <property type="term" value="F:8-oxo-GDP phosphatase activity"/>
    <property type="evidence" value="ECO:0007669"/>
    <property type="project" value="TreeGrafter"/>
</dbReference>
<evidence type="ECO:0000256" key="10">
    <source>
        <dbReference type="ARBA" id="ARBA00035861"/>
    </source>
</evidence>
<dbReference type="RefSeq" id="WP_057895791.1">
    <property type="nucleotide sequence ID" value="NZ_AZEH01000025.1"/>
</dbReference>
<keyword evidence="6" id="KW-0227">DNA damage</keyword>
<evidence type="ECO:0000256" key="9">
    <source>
        <dbReference type="ARBA" id="ARBA00023204"/>
    </source>
</evidence>
<evidence type="ECO:0000256" key="5">
    <source>
        <dbReference type="ARBA" id="ARBA00022723"/>
    </source>
</evidence>
<dbReference type="PROSITE" id="PS00893">
    <property type="entry name" value="NUDIX_BOX"/>
    <property type="match status" value="1"/>
</dbReference>
<dbReference type="InterPro" id="IPR020476">
    <property type="entry name" value="Nudix_hydrolase"/>
</dbReference>
<keyword evidence="5" id="KW-0479">Metal-binding</keyword>
<dbReference type="GO" id="GO:0008413">
    <property type="term" value="F:8-oxo-7,8-dihydroguanosine triphosphate pyrophosphatase activity"/>
    <property type="evidence" value="ECO:0007669"/>
    <property type="project" value="TreeGrafter"/>
</dbReference>
<keyword evidence="15" id="KW-1185">Reference proteome</keyword>
<dbReference type="InterPro" id="IPR015797">
    <property type="entry name" value="NUDIX_hydrolase-like_dom_sf"/>
</dbReference>
<keyword evidence="7 12" id="KW-0378">Hydrolase</keyword>
<dbReference type="InterPro" id="IPR047127">
    <property type="entry name" value="MutT-like"/>
</dbReference>
<comment type="catalytic activity">
    <reaction evidence="10">
        <text>8-oxo-dGTP + H2O = 8-oxo-dGMP + diphosphate + H(+)</text>
        <dbReference type="Rhea" id="RHEA:31575"/>
        <dbReference type="ChEBI" id="CHEBI:15377"/>
        <dbReference type="ChEBI" id="CHEBI:15378"/>
        <dbReference type="ChEBI" id="CHEBI:33019"/>
        <dbReference type="ChEBI" id="CHEBI:63224"/>
        <dbReference type="ChEBI" id="CHEBI:77896"/>
        <dbReference type="EC" id="3.6.1.55"/>
    </reaction>
</comment>
<evidence type="ECO:0000259" key="13">
    <source>
        <dbReference type="PROSITE" id="PS51462"/>
    </source>
</evidence>
<dbReference type="AlphaFoldDB" id="A0A0R1MN84"/>
<dbReference type="GO" id="GO:0006281">
    <property type="term" value="P:DNA repair"/>
    <property type="evidence" value="ECO:0007669"/>
    <property type="project" value="UniProtKB-KW"/>
</dbReference>
<feature type="domain" description="Nudix hydrolase" evidence="13">
    <location>
        <begin position="3"/>
        <end position="129"/>
    </location>
</feature>
<name>A0A0R1MN84_9LACO</name>
<dbReference type="GO" id="GO:0046872">
    <property type="term" value="F:metal ion binding"/>
    <property type="evidence" value="ECO:0007669"/>
    <property type="project" value="UniProtKB-KW"/>
</dbReference>
<evidence type="ECO:0000256" key="12">
    <source>
        <dbReference type="RuleBase" id="RU003476"/>
    </source>
</evidence>
<keyword evidence="9" id="KW-0234">DNA repair</keyword>
<protein>
    <recommendedName>
        <fullName evidence="11">8-oxo-dGTP diphosphatase</fullName>
        <ecNumber evidence="11">3.6.1.55</ecNumber>
    </recommendedName>
</protein>
<dbReference type="PANTHER" id="PTHR47707:SF1">
    <property type="entry name" value="NUDIX HYDROLASE FAMILY PROTEIN"/>
    <property type="match status" value="1"/>
</dbReference>
<dbReference type="CDD" id="cd03425">
    <property type="entry name" value="NUDIX_MutT_NudA_like"/>
    <property type="match status" value="1"/>
</dbReference>
<comment type="caution">
    <text evidence="14">The sequence shown here is derived from an EMBL/GenBank/DDBJ whole genome shotgun (WGS) entry which is preliminary data.</text>
</comment>
<dbReference type="GO" id="GO:0035539">
    <property type="term" value="F:8-oxo-7,8-dihydrodeoxyguanosine triphosphate pyrophosphatase activity"/>
    <property type="evidence" value="ECO:0007669"/>
    <property type="project" value="UniProtKB-EC"/>
</dbReference>
<dbReference type="Proteomes" id="UP000051686">
    <property type="component" value="Unassembled WGS sequence"/>
</dbReference>
<dbReference type="EC" id="3.6.1.55" evidence="11"/>
<dbReference type="Pfam" id="PF00293">
    <property type="entry name" value="NUDIX"/>
    <property type="match status" value="1"/>
</dbReference>
<evidence type="ECO:0000256" key="8">
    <source>
        <dbReference type="ARBA" id="ARBA00022842"/>
    </source>
</evidence>
<dbReference type="PRINTS" id="PR00502">
    <property type="entry name" value="NUDIXFAMILY"/>
</dbReference>
<dbReference type="InterPro" id="IPR020084">
    <property type="entry name" value="NUDIX_hydrolase_CS"/>
</dbReference>
<evidence type="ECO:0000256" key="2">
    <source>
        <dbReference type="ARBA" id="ARBA00005582"/>
    </source>
</evidence>
<dbReference type="InterPro" id="IPR000086">
    <property type="entry name" value="NUDIX_hydrolase_dom"/>
</dbReference>
<evidence type="ECO:0000256" key="11">
    <source>
        <dbReference type="ARBA" id="ARBA00038905"/>
    </source>
</evidence>
<dbReference type="Gene3D" id="3.90.79.10">
    <property type="entry name" value="Nucleoside Triphosphate Pyrophosphohydrolase"/>
    <property type="match status" value="1"/>
</dbReference>
<dbReference type="GO" id="GO:0044715">
    <property type="term" value="F:8-oxo-dGDP phosphatase activity"/>
    <property type="evidence" value="ECO:0007669"/>
    <property type="project" value="TreeGrafter"/>
</dbReference>
<proteinExistence type="inferred from homology"/>
<evidence type="ECO:0000256" key="7">
    <source>
        <dbReference type="ARBA" id="ARBA00022801"/>
    </source>
</evidence>
<organism evidence="14 15">
    <name type="scientific">Liquorilactobacillus oeni DSM 19972</name>
    <dbReference type="NCBI Taxonomy" id="1423777"/>
    <lineage>
        <taxon>Bacteria</taxon>
        <taxon>Bacillati</taxon>
        <taxon>Bacillota</taxon>
        <taxon>Bacilli</taxon>
        <taxon>Lactobacillales</taxon>
        <taxon>Lactobacillaceae</taxon>
        <taxon>Liquorilactobacillus</taxon>
    </lineage>
</organism>
<sequence>MKQKIKVVAAVIIADGKVLVGQREKGRILEDRWEFPGGKVNSGETLQAALKREIQEELGDQLSISERVFETAVIEHEFATIELTLFYAKLLSYNLQLHAHTKLKWVFPNELAQLDWIPGNVPLVKRLIKNLKKEGKLR</sequence>
<keyword evidence="8" id="KW-0460">Magnesium</keyword>
<dbReference type="STRING" id="1423777.FD46_GL000863"/>
<reference evidence="14 15" key="1">
    <citation type="journal article" date="2015" name="Genome Announc.">
        <title>Expanding the biotechnology potential of lactobacilli through comparative genomics of 213 strains and associated genera.</title>
        <authorList>
            <person name="Sun Z."/>
            <person name="Harris H.M."/>
            <person name="McCann A."/>
            <person name="Guo C."/>
            <person name="Argimon S."/>
            <person name="Zhang W."/>
            <person name="Yang X."/>
            <person name="Jeffery I.B."/>
            <person name="Cooney J.C."/>
            <person name="Kagawa T.F."/>
            <person name="Liu W."/>
            <person name="Song Y."/>
            <person name="Salvetti E."/>
            <person name="Wrobel A."/>
            <person name="Rasinkangas P."/>
            <person name="Parkhill J."/>
            <person name="Rea M.C."/>
            <person name="O'Sullivan O."/>
            <person name="Ritari J."/>
            <person name="Douillard F.P."/>
            <person name="Paul Ross R."/>
            <person name="Yang R."/>
            <person name="Briner A.E."/>
            <person name="Felis G.E."/>
            <person name="de Vos W.M."/>
            <person name="Barrangou R."/>
            <person name="Klaenhammer T.R."/>
            <person name="Caufield P.W."/>
            <person name="Cui Y."/>
            <person name="Zhang H."/>
            <person name="O'Toole P.W."/>
        </authorList>
    </citation>
    <scope>NUCLEOTIDE SEQUENCE [LARGE SCALE GENOMIC DNA]</scope>
    <source>
        <strain evidence="14 15">DSM 19972</strain>
    </source>
</reference>
<dbReference type="PANTHER" id="PTHR47707">
    <property type="entry name" value="8-OXO-DGTP DIPHOSPHATASE"/>
    <property type="match status" value="1"/>
</dbReference>
<gene>
    <name evidence="14" type="ORF">FD46_GL000863</name>
</gene>
<comment type="cofactor">
    <cofactor evidence="1">
        <name>Mg(2+)</name>
        <dbReference type="ChEBI" id="CHEBI:18420"/>
    </cofactor>
</comment>
<evidence type="ECO:0000313" key="14">
    <source>
        <dbReference type="EMBL" id="KRL05448.1"/>
    </source>
</evidence>
<evidence type="ECO:0000256" key="6">
    <source>
        <dbReference type="ARBA" id="ARBA00022763"/>
    </source>
</evidence>
<keyword evidence="3" id="KW-0515">Mutator protein</keyword>
<dbReference type="PROSITE" id="PS51462">
    <property type="entry name" value="NUDIX"/>
    <property type="match status" value="1"/>
</dbReference>